<dbReference type="GO" id="GO:0043015">
    <property type="term" value="F:gamma-tubulin binding"/>
    <property type="evidence" value="ECO:0007669"/>
    <property type="project" value="InterPro"/>
</dbReference>
<evidence type="ECO:0000256" key="4">
    <source>
        <dbReference type="ARBA" id="ARBA00023212"/>
    </source>
</evidence>
<name>A0A1V8SG81_9PEZI</name>
<proteinExistence type="inferred from homology"/>
<keyword evidence="4 5" id="KW-0206">Cytoskeleton</keyword>
<evidence type="ECO:0000256" key="2">
    <source>
        <dbReference type="ARBA" id="ARBA00022490"/>
    </source>
</evidence>
<keyword evidence="2 5" id="KW-0963">Cytoplasm</keyword>
<evidence type="ECO:0000256" key="3">
    <source>
        <dbReference type="ARBA" id="ARBA00022701"/>
    </source>
</evidence>
<comment type="similarity">
    <text evidence="1 5">Belongs to the TUBGCP family.</text>
</comment>
<gene>
    <name evidence="7" type="ORF">B0A48_15986</name>
</gene>
<accession>A0A1V8SG81</accession>
<dbReference type="PANTHER" id="PTHR19302">
    <property type="entry name" value="GAMMA TUBULIN COMPLEX PROTEIN"/>
    <property type="match status" value="1"/>
</dbReference>
<dbReference type="GO" id="GO:0000930">
    <property type="term" value="C:gamma-tubulin complex"/>
    <property type="evidence" value="ECO:0007669"/>
    <property type="project" value="TreeGrafter"/>
</dbReference>
<feature type="domain" description="Gamma tubulin complex component C-terminal" evidence="6">
    <location>
        <begin position="540"/>
        <end position="876"/>
    </location>
</feature>
<dbReference type="AlphaFoldDB" id="A0A1V8SG81"/>
<organism evidence="7 8">
    <name type="scientific">Cryoendolithus antarcticus</name>
    <dbReference type="NCBI Taxonomy" id="1507870"/>
    <lineage>
        <taxon>Eukaryota</taxon>
        <taxon>Fungi</taxon>
        <taxon>Dikarya</taxon>
        <taxon>Ascomycota</taxon>
        <taxon>Pezizomycotina</taxon>
        <taxon>Dothideomycetes</taxon>
        <taxon>Dothideomycetidae</taxon>
        <taxon>Cladosporiales</taxon>
        <taxon>Cladosporiaceae</taxon>
        <taxon>Cryoendolithus</taxon>
    </lineage>
</organism>
<reference evidence="8" key="1">
    <citation type="submission" date="2017-03" db="EMBL/GenBank/DDBJ databases">
        <title>Genomes of endolithic fungi from Antarctica.</title>
        <authorList>
            <person name="Coleine C."/>
            <person name="Masonjones S."/>
            <person name="Stajich J.E."/>
        </authorList>
    </citation>
    <scope>NUCLEOTIDE SEQUENCE [LARGE SCALE GENOMIC DNA]</scope>
    <source>
        <strain evidence="8">CCFEE 5527</strain>
    </source>
</reference>
<keyword evidence="3 5" id="KW-0493">Microtubule</keyword>
<comment type="subcellular location">
    <subcellularLocation>
        <location evidence="5">Cytoplasm</location>
        <location evidence="5">Cytoskeleton</location>
        <location evidence="5">Microtubule organizing center</location>
    </subcellularLocation>
</comment>
<evidence type="ECO:0000259" key="6">
    <source>
        <dbReference type="Pfam" id="PF04130"/>
    </source>
</evidence>
<dbReference type="Gene3D" id="1.20.120.1900">
    <property type="entry name" value="Gamma-tubulin complex, C-terminal domain"/>
    <property type="match status" value="1"/>
</dbReference>
<dbReference type="InParanoid" id="A0A1V8SG81"/>
<evidence type="ECO:0000313" key="8">
    <source>
        <dbReference type="Proteomes" id="UP000192596"/>
    </source>
</evidence>
<dbReference type="InterPro" id="IPR007259">
    <property type="entry name" value="GCP"/>
</dbReference>
<dbReference type="EMBL" id="NAJO01000048">
    <property type="protein sequence ID" value="OQN98154.1"/>
    <property type="molecule type" value="Genomic_DNA"/>
</dbReference>
<dbReference type="GO" id="GO:0051225">
    <property type="term" value="P:spindle assembly"/>
    <property type="evidence" value="ECO:0007669"/>
    <property type="project" value="TreeGrafter"/>
</dbReference>
<dbReference type="GO" id="GO:0051011">
    <property type="term" value="F:microtubule minus-end binding"/>
    <property type="evidence" value="ECO:0007669"/>
    <property type="project" value="TreeGrafter"/>
</dbReference>
<dbReference type="GO" id="GO:0005816">
    <property type="term" value="C:spindle pole body"/>
    <property type="evidence" value="ECO:0007669"/>
    <property type="project" value="UniProtKB-ARBA"/>
</dbReference>
<dbReference type="Proteomes" id="UP000192596">
    <property type="component" value="Unassembled WGS sequence"/>
</dbReference>
<dbReference type="Pfam" id="PF04130">
    <property type="entry name" value="GCP_C_terminal"/>
    <property type="match status" value="1"/>
</dbReference>
<dbReference type="GO" id="GO:0007020">
    <property type="term" value="P:microtubule nucleation"/>
    <property type="evidence" value="ECO:0007669"/>
    <property type="project" value="InterPro"/>
</dbReference>
<evidence type="ECO:0000256" key="1">
    <source>
        <dbReference type="ARBA" id="ARBA00010337"/>
    </source>
</evidence>
<dbReference type="GO" id="GO:0031122">
    <property type="term" value="P:cytoplasmic microtubule organization"/>
    <property type="evidence" value="ECO:0007669"/>
    <property type="project" value="TreeGrafter"/>
</dbReference>
<evidence type="ECO:0000313" key="7">
    <source>
        <dbReference type="EMBL" id="OQN98154.1"/>
    </source>
</evidence>
<keyword evidence="8" id="KW-1185">Reference proteome</keyword>
<dbReference type="OrthoDB" id="775571at2759"/>
<dbReference type="GO" id="GO:0005874">
    <property type="term" value="C:microtubule"/>
    <property type="evidence" value="ECO:0007669"/>
    <property type="project" value="UniProtKB-KW"/>
</dbReference>
<sequence length="881" mass="96957">MATSMLLSSQELWRPSLLNLDADDDGHSLFPALHLESRSDPLAPSRLDAPVDGDTFSWPVLNGDEPCDVFENPETDLWVVSSSPVLTDPFTAADDDLWRFGPELATSGQTGHLATWEALPSNVPHEDAPFCLSEAGPGVFDAFIHQRKKTGGVLPRDTALKACCSLILGRGGVFFTWSETEHEFSRTLENLTVGSLSTACTDSMMRDFMQIGGGWRRLMTGAQAAEEGERVVMVALKTCIVHVLEALEVELAKSFDNVESLLQLGEVVERPSRVLDVLDALMKSIGQGSNDVQVISATADTVTDLAERGDQMCGLMREVLNRVSAPWLEGLAHELDLNGSGGLAPMAHTGDELESSSELMSFIPSKDQQLIRSTRASIRALREQGNDRSYWGAAFDQAPRGADNAEVETTRGNGSRHAVRREQSHDMFALPDDVPNASSSATVITNGPASYKQLQSSLAQDHLHIPSQDLQTYTLANHDLLQAALVAALTDDNDDNEPVGRLISLGHDVDLLETLRPRLEKQATFAREAASTLVFETYRLRDHLALHRAFQLFGNGDFTTRLTTALFSDEVQTAERRRGVVPTGQTMGLQLGSRESQRWPPASSELRLTLMGVLADSRSHADNSGELPGGLSFAIRELTEVEIDWVMDTTSIHALDFLKLQYTPPDALAGIFTPAIMHQYDSIFRTMLVHVRLLHTTAQLTRMAAKLSRKTMEESKTLQSFAWRARHFVTTVTSHFMHAVIAGAWQCFTTTLDSLAPTSVGSEYSSRQCASIEDVAHLHKTCLEQIRTGLFLRRKHENIRHAIEEALQVILKASLQVLHGAQHKARDTELDMMQALEAVLHSLAAEVEKPMKSSADLAAQGTEKEVMQLLLAGLDWQRKHT</sequence>
<dbReference type="GO" id="GO:0000922">
    <property type="term" value="C:spindle pole"/>
    <property type="evidence" value="ECO:0007669"/>
    <property type="project" value="InterPro"/>
</dbReference>
<dbReference type="InterPro" id="IPR042241">
    <property type="entry name" value="GCP_C_sf"/>
</dbReference>
<protein>
    <recommendedName>
        <fullName evidence="5">Spindle pole body component</fullName>
    </recommendedName>
</protein>
<comment type="caution">
    <text evidence="7">The sequence shown here is derived from an EMBL/GenBank/DDBJ whole genome shotgun (WGS) entry which is preliminary data.</text>
</comment>
<dbReference type="InterPro" id="IPR040457">
    <property type="entry name" value="GCP_C"/>
</dbReference>
<dbReference type="PANTHER" id="PTHR19302:SF70">
    <property type="entry name" value="GAMMA-TUBULIN COMPLEX COMPONENT 6"/>
    <property type="match status" value="1"/>
</dbReference>
<evidence type="ECO:0000256" key="5">
    <source>
        <dbReference type="RuleBase" id="RU363050"/>
    </source>
</evidence>
<dbReference type="GO" id="GO:0051321">
    <property type="term" value="P:meiotic cell cycle"/>
    <property type="evidence" value="ECO:0007669"/>
    <property type="project" value="TreeGrafter"/>
</dbReference>
<dbReference type="STRING" id="1507870.A0A1V8SG81"/>
<dbReference type="GO" id="GO:0000278">
    <property type="term" value="P:mitotic cell cycle"/>
    <property type="evidence" value="ECO:0007669"/>
    <property type="project" value="TreeGrafter"/>
</dbReference>